<feature type="transmembrane region" description="Helical" evidence="1">
    <location>
        <begin position="121"/>
        <end position="143"/>
    </location>
</feature>
<organism evidence="2 3">
    <name type="scientific">Paraclostridium ghonii</name>
    <dbReference type="NCBI Taxonomy" id="29358"/>
    <lineage>
        <taxon>Bacteria</taxon>
        <taxon>Bacillati</taxon>
        <taxon>Bacillota</taxon>
        <taxon>Clostridia</taxon>
        <taxon>Peptostreptococcales</taxon>
        <taxon>Peptostreptococcaceae</taxon>
        <taxon>Paraclostridium</taxon>
    </lineage>
</organism>
<keyword evidence="3" id="KW-1185">Reference proteome</keyword>
<keyword evidence="1" id="KW-0472">Membrane</keyword>
<feature type="transmembrane region" description="Helical" evidence="1">
    <location>
        <begin position="52"/>
        <end position="69"/>
    </location>
</feature>
<keyword evidence="1" id="KW-1133">Transmembrane helix</keyword>
<evidence type="ECO:0000256" key="1">
    <source>
        <dbReference type="SAM" id="Phobius"/>
    </source>
</evidence>
<accession>A0ABU0N1G6</accession>
<protein>
    <submittedName>
        <fullName evidence="2">Lysylphosphatidylglycerol synthetase-like protein (DUF2156 family)</fullName>
    </submittedName>
</protein>
<feature type="transmembrane region" description="Helical" evidence="1">
    <location>
        <begin position="89"/>
        <end position="109"/>
    </location>
</feature>
<dbReference type="RefSeq" id="WP_307507443.1">
    <property type="nucleotide sequence ID" value="NZ_JAUSWG010000008.1"/>
</dbReference>
<evidence type="ECO:0000313" key="2">
    <source>
        <dbReference type="EMBL" id="MDQ0557002.1"/>
    </source>
</evidence>
<reference evidence="2 3" key="1">
    <citation type="submission" date="2023-07" db="EMBL/GenBank/DDBJ databases">
        <title>Genomic Encyclopedia of Type Strains, Phase IV (KMG-IV): sequencing the most valuable type-strain genomes for metagenomic binning, comparative biology and taxonomic classification.</title>
        <authorList>
            <person name="Goeker M."/>
        </authorList>
    </citation>
    <scope>NUCLEOTIDE SEQUENCE [LARGE SCALE GENOMIC DNA]</scope>
    <source>
        <strain evidence="2 3">DSM 15049</strain>
    </source>
</reference>
<comment type="caution">
    <text evidence="2">The sequence shown here is derived from an EMBL/GenBank/DDBJ whole genome shotgun (WGS) entry which is preliminary data.</text>
</comment>
<proteinExistence type="predicted"/>
<gene>
    <name evidence="2" type="ORF">QOZ92_002120</name>
</gene>
<keyword evidence="1" id="KW-0812">Transmembrane</keyword>
<feature type="transmembrane region" description="Helical" evidence="1">
    <location>
        <begin position="30"/>
        <end position="46"/>
    </location>
</feature>
<name>A0ABU0N1G6_9FIRM</name>
<dbReference type="EMBL" id="JAUSWG010000008">
    <property type="protein sequence ID" value="MDQ0557002.1"/>
    <property type="molecule type" value="Genomic_DNA"/>
</dbReference>
<sequence>MFIYIAGIIGFIIFIYYSYYIYIKITYKDIVAMLVIVLFLLVIRLINVYNIVLYIIIFTIISTLILYLYTKKLKVKTSVILIGFTILKYALYSTLIASIIYICVFDYILKYNYELKFLSSGYFIIDIIIFIISIKAFMIMDLYNNKLLYR</sequence>
<dbReference type="Proteomes" id="UP001232584">
    <property type="component" value="Unassembled WGS sequence"/>
</dbReference>
<evidence type="ECO:0000313" key="3">
    <source>
        <dbReference type="Proteomes" id="UP001232584"/>
    </source>
</evidence>
<feature type="transmembrane region" description="Helical" evidence="1">
    <location>
        <begin position="6"/>
        <end position="23"/>
    </location>
</feature>